<dbReference type="EMBL" id="MSFK01000007">
    <property type="protein sequence ID" value="PWY93002.1"/>
    <property type="molecule type" value="Genomic_DNA"/>
</dbReference>
<reference evidence="1 2" key="1">
    <citation type="submission" date="2016-12" db="EMBL/GenBank/DDBJ databases">
        <title>The genomes of Aspergillus section Nigri reveals drivers in fungal speciation.</title>
        <authorList>
            <consortium name="DOE Joint Genome Institute"/>
            <person name="Vesth T.C."/>
            <person name="Nybo J."/>
            <person name="Theobald S."/>
            <person name="Brandl J."/>
            <person name="Frisvad J.C."/>
            <person name="Nielsen K.F."/>
            <person name="Lyhne E.K."/>
            <person name="Kogle M.E."/>
            <person name="Kuo A."/>
            <person name="Riley R."/>
            <person name="Clum A."/>
            <person name="Nolan M."/>
            <person name="Lipzen A."/>
            <person name="Salamov A."/>
            <person name="Henrissat B."/>
            <person name="Wiebenga A."/>
            <person name="De Vries R.P."/>
            <person name="Grigoriev I.V."/>
            <person name="Mortensen U.H."/>
            <person name="Andersen M.R."/>
            <person name="Baker S.E."/>
        </authorList>
    </citation>
    <scope>NUCLEOTIDE SEQUENCE [LARGE SCALE GENOMIC DNA]</scope>
    <source>
        <strain evidence="1 2">CBS 115572</strain>
    </source>
</reference>
<accession>A0A317X5V2</accession>
<comment type="caution">
    <text evidence="1">The sequence shown here is derived from an EMBL/GenBank/DDBJ whole genome shotgun (WGS) entry which is preliminary data.</text>
</comment>
<gene>
    <name evidence="1" type="ORF">BO94DRAFT_583244</name>
</gene>
<dbReference type="RefSeq" id="XP_025469763.1">
    <property type="nucleotide sequence ID" value="XM_025615546.1"/>
</dbReference>
<protein>
    <submittedName>
        <fullName evidence="1">Uncharacterized protein</fullName>
    </submittedName>
</protein>
<dbReference type="Proteomes" id="UP000246702">
    <property type="component" value="Unassembled WGS sequence"/>
</dbReference>
<proteinExistence type="predicted"/>
<name>A0A317X5V2_9EURO</name>
<evidence type="ECO:0000313" key="2">
    <source>
        <dbReference type="Proteomes" id="UP000246702"/>
    </source>
</evidence>
<evidence type="ECO:0000313" key="1">
    <source>
        <dbReference type="EMBL" id="PWY93002.1"/>
    </source>
</evidence>
<dbReference type="STRING" id="1450535.A0A317X5V2"/>
<dbReference type="OrthoDB" id="5424209at2759"/>
<dbReference type="GeneID" id="37117689"/>
<keyword evidence="2" id="KW-1185">Reference proteome</keyword>
<sequence length="258" mass="29231">MSRVSSRGSDLEMCHGGATTTLNGYEVRKRRTSGSSSDEGNQTFDGFINEDYRVGAMDLCALPVQTIGVSRANYLYSRLCSPESPVKRAIESILKSHNIVRRWNDFERAICQRGDHEDNTPQRCAVLVVGCYRQIEDRKSTPTILILLNVASTRNWENTWKIEIQIRTDFKLPDVAVDISKDVIYRSGHWVGDLDERSCQDPVRPRSNMGINLEDRVAGTFSGYVELKSLNWRQFGLTCFNCVLPTREKSALELKASE</sequence>
<dbReference type="AlphaFoldDB" id="A0A317X5V2"/>
<organism evidence="1 2">
    <name type="scientific">Aspergillus sclerotioniger CBS 115572</name>
    <dbReference type="NCBI Taxonomy" id="1450535"/>
    <lineage>
        <taxon>Eukaryota</taxon>
        <taxon>Fungi</taxon>
        <taxon>Dikarya</taxon>
        <taxon>Ascomycota</taxon>
        <taxon>Pezizomycotina</taxon>
        <taxon>Eurotiomycetes</taxon>
        <taxon>Eurotiomycetidae</taxon>
        <taxon>Eurotiales</taxon>
        <taxon>Aspergillaceae</taxon>
        <taxon>Aspergillus</taxon>
        <taxon>Aspergillus subgen. Circumdati</taxon>
    </lineage>
</organism>